<name>A0A017TC56_9BACT</name>
<dbReference type="STRING" id="1192034.CAP_2069"/>
<dbReference type="EMBL" id="ASRX01000017">
    <property type="protein sequence ID" value="EYF06191.1"/>
    <property type="molecule type" value="Genomic_DNA"/>
</dbReference>
<dbReference type="Proteomes" id="UP000019678">
    <property type="component" value="Unassembled WGS sequence"/>
</dbReference>
<dbReference type="Gene3D" id="1.20.1260.10">
    <property type="match status" value="1"/>
</dbReference>
<feature type="region of interest" description="Disordered" evidence="1">
    <location>
        <begin position="209"/>
        <end position="261"/>
    </location>
</feature>
<feature type="compositionally biased region" description="Pro residues" evidence="1">
    <location>
        <begin position="10"/>
        <end position="43"/>
    </location>
</feature>
<dbReference type="InterPro" id="IPR012347">
    <property type="entry name" value="Ferritin-like"/>
</dbReference>
<feature type="region of interest" description="Disordered" evidence="1">
    <location>
        <begin position="1"/>
        <end position="88"/>
    </location>
</feature>
<evidence type="ECO:0000256" key="1">
    <source>
        <dbReference type="SAM" id="MobiDB-lite"/>
    </source>
</evidence>
<reference evidence="3 4" key="1">
    <citation type="submission" date="2013-05" db="EMBL/GenBank/DDBJ databases">
        <title>Genome assembly of Chondromyces apiculatus DSM 436.</title>
        <authorList>
            <person name="Sharma G."/>
            <person name="Khatri I."/>
            <person name="Kaur C."/>
            <person name="Mayilraj S."/>
            <person name="Subramanian S."/>
        </authorList>
    </citation>
    <scope>NUCLEOTIDE SEQUENCE [LARGE SCALE GENOMIC DNA]</scope>
    <source>
        <strain evidence="3 4">DSM 436</strain>
    </source>
</reference>
<accession>A0A017TC56</accession>
<feature type="domain" description="DUF4142" evidence="2">
    <location>
        <begin position="58"/>
        <end position="199"/>
    </location>
</feature>
<evidence type="ECO:0000259" key="2">
    <source>
        <dbReference type="Pfam" id="PF13628"/>
    </source>
</evidence>
<dbReference type="eggNOG" id="COG3652">
    <property type="taxonomic scope" value="Bacteria"/>
</dbReference>
<dbReference type="PANTHER" id="PTHR38593">
    <property type="entry name" value="BLR2558 PROTEIN"/>
    <property type="match status" value="1"/>
</dbReference>
<dbReference type="Pfam" id="PF13628">
    <property type="entry name" value="DUF4142"/>
    <property type="match status" value="1"/>
</dbReference>
<protein>
    <recommendedName>
        <fullName evidence="2">DUF4142 domain-containing protein</fullName>
    </recommendedName>
</protein>
<dbReference type="AlphaFoldDB" id="A0A017TC56"/>
<gene>
    <name evidence="3" type="ORF">CAP_2069</name>
</gene>
<keyword evidence="4" id="KW-1185">Reference proteome</keyword>
<dbReference type="InterPro" id="IPR025419">
    <property type="entry name" value="DUF4142"/>
</dbReference>
<feature type="region of interest" description="Disordered" evidence="1">
    <location>
        <begin position="98"/>
        <end position="117"/>
    </location>
</feature>
<sequence>MEAQSAETMPPEPAAMEPAPPPASEPAPAPEAAPAPEPDPPAAAEPAAESAAPPTPLSDEQIAAVSEASNTAEIDLSKLAQTKAKDARVKKFAATMVQHHTDAKKKQTQVQTKAKLIPAESPVTQKMKTDVDAGLSALKAAAPADFDKTYVELQVKLHQDTLDTIDKQLLPSVKNAELKTLLTDMRPVVEGHLTQAKELQAALAGAAPGATAGAKAGPTPVAAPGAAAGPTAVAAPGTPGAIPASAPAAAPAATPAVTSKK</sequence>
<evidence type="ECO:0000313" key="4">
    <source>
        <dbReference type="Proteomes" id="UP000019678"/>
    </source>
</evidence>
<evidence type="ECO:0000313" key="3">
    <source>
        <dbReference type="EMBL" id="EYF06191.1"/>
    </source>
</evidence>
<dbReference type="PANTHER" id="PTHR38593:SF1">
    <property type="entry name" value="BLR2558 PROTEIN"/>
    <property type="match status" value="1"/>
</dbReference>
<comment type="caution">
    <text evidence="3">The sequence shown here is derived from an EMBL/GenBank/DDBJ whole genome shotgun (WGS) entry which is preliminary data.</text>
</comment>
<proteinExistence type="predicted"/>
<organism evidence="3 4">
    <name type="scientific">Chondromyces apiculatus DSM 436</name>
    <dbReference type="NCBI Taxonomy" id="1192034"/>
    <lineage>
        <taxon>Bacteria</taxon>
        <taxon>Pseudomonadati</taxon>
        <taxon>Myxococcota</taxon>
        <taxon>Polyangia</taxon>
        <taxon>Polyangiales</taxon>
        <taxon>Polyangiaceae</taxon>
        <taxon>Chondromyces</taxon>
    </lineage>
</organism>